<sequence>MQVILKEQAAGPASSLGGEGRPAGRRRAPARKKAASWGSVIFGLLIAGALGYGWRMRDRWIEAEAGLGYYLGIAGAIAMLLLLTYPLRKNSRLLQWAGPVSFWFRLHMALGLIGPTLILYHANFGLGSTNSNVALAAMLIVASSGLIGRFFYAKIHRGLYGKRAEARELVTEAGAIRDRLSVAIDDDLKRRIDDLEAAAFESSAGMGAAAVKAFAVVSKARALKGKLSKQLKSSPQLRGRQKALTQQLDFSARYFSRIEQAAELAFYERLFAAWHVLHLPLFILLIITAIIHVVAVHLY</sequence>
<dbReference type="Proteomes" id="UP000239504">
    <property type="component" value="Unassembled WGS sequence"/>
</dbReference>
<feature type="transmembrane region" description="Helical" evidence="2">
    <location>
        <begin position="276"/>
        <end position="298"/>
    </location>
</feature>
<feature type="transmembrane region" description="Helical" evidence="2">
    <location>
        <begin position="133"/>
        <end position="152"/>
    </location>
</feature>
<gene>
    <name evidence="3" type="ORF">CW354_19720</name>
</gene>
<evidence type="ECO:0000256" key="2">
    <source>
        <dbReference type="SAM" id="Phobius"/>
    </source>
</evidence>
<dbReference type="EMBL" id="PJCH01000015">
    <property type="protein sequence ID" value="PQA86552.1"/>
    <property type="molecule type" value="Genomic_DNA"/>
</dbReference>
<evidence type="ECO:0000313" key="4">
    <source>
        <dbReference type="Proteomes" id="UP000239504"/>
    </source>
</evidence>
<dbReference type="OrthoDB" id="6401090at2"/>
<evidence type="ECO:0000313" key="3">
    <source>
        <dbReference type="EMBL" id="PQA86552.1"/>
    </source>
</evidence>
<protein>
    <submittedName>
        <fullName evidence="3">Pyridine nucleotide-disulfide oxidoreductase</fullName>
    </submittedName>
</protein>
<evidence type="ECO:0000256" key="1">
    <source>
        <dbReference type="SAM" id="MobiDB-lite"/>
    </source>
</evidence>
<feature type="transmembrane region" description="Helical" evidence="2">
    <location>
        <begin position="34"/>
        <end position="55"/>
    </location>
</feature>
<feature type="transmembrane region" description="Helical" evidence="2">
    <location>
        <begin position="100"/>
        <end position="121"/>
    </location>
</feature>
<proteinExistence type="predicted"/>
<comment type="caution">
    <text evidence="3">The sequence shown here is derived from an EMBL/GenBank/DDBJ whole genome shotgun (WGS) entry which is preliminary data.</text>
</comment>
<dbReference type="RefSeq" id="WP_104831765.1">
    <property type="nucleotide sequence ID" value="NZ_PJCH01000015.1"/>
</dbReference>
<reference evidence="3 4" key="1">
    <citation type="submission" date="2017-12" db="EMBL/GenBank/DDBJ databases">
        <authorList>
            <person name="Hurst M.R.H."/>
        </authorList>
    </citation>
    <scope>NUCLEOTIDE SEQUENCE [LARGE SCALE GENOMIC DNA]</scope>
    <source>
        <strain evidence="3 4">SY-3-19</strain>
    </source>
</reference>
<organism evidence="3 4">
    <name type="scientific">Hyphococcus luteus</name>
    <dbReference type="NCBI Taxonomy" id="2058213"/>
    <lineage>
        <taxon>Bacteria</taxon>
        <taxon>Pseudomonadati</taxon>
        <taxon>Pseudomonadota</taxon>
        <taxon>Alphaproteobacteria</taxon>
        <taxon>Parvularculales</taxon>
        <taxon>Parvularculaceae</taxon>
        <taxon>Hyphococcus</taxon>
    </lineage>
</organism>
<feature type="region of interest" description="Disordered" evidence="1">
    <location>
        <begin position="8"/>
        <end position="28"/>
    </location>
</feature>
<feature type="transmembrane region" description="Helical" evidence="2">
    <location>
        <begin position="67"/>
        <end position="88"/>
    </location>
</feature>
<keyword evidence="4" id="KW-1185">Reference proteome</keyword>
<keyword evidence="2" id="KW-0472">Membrane</keyword>
<keyword evidence="2" id="KW-1133">Transmembrane helix</keyword>
<keyword evidence="2" id="KW-0812">Transmembrane</keyword>
<name>A0A2S7K222_9PROT</name>
<dbReference type="AlphaFoldDB" id="A0A2S7K222"/>
<accession>A0A2S7K222</accession>